<keyword evidence="5" id="KW-0597">Phosphoprotein</keyword>
<sequence>MPTMRKRASTQEPISTPTSLAGDDQAEARKMCLYEQSREERIKANLERMQKLGLFDLSQKLRSSSVPPKRTPNRKPSEKCAPAPPSGPVRRSSRLQSVMPISYVEVRMAKKDRSLEDEGIILEEGSKPEIYTEEHEKLLGNTEKNWELFVDGCGKDGKRIYDPVRGKTCHQCRQKTLGYRTQCCQCNMVQGQFCGDCLYMRYGEHVLEARENPNWLCPVCRGICNCSLCRQAKGWPPTGPLYKKVNKLGFKSVAHYLIQTRRLQAKEEETSDFLVHASAKRSLPFSDMETVANVSPMLADHDTIALTESESDPLVQENSTGHVSVKRSLPFSGKEAQVQSVNDICSAENIENCGQSKPKGLQNGVKDLNVDCTEVAKGPKPLAKRNRRPDPSPNSIAGRLRLRRRISKENLDEPRDEGEVSDVKNTVVEKDDGEEKEIHCASD</sequence>
<keyword evidence="13" id="KW-1185">Reference proteome</keyword>
<accession>A0ABD3JKE0</accession>
<keyword evidence="6" id="KW-0832">Ubl conjugation</keyword>
<dbReference type="PANTHER" id="PTHR31169">
    <property type="entry name" value="OS05G0300700 PROTEIN"/>
    <property type="match status" value="1"/>
</dbReference>
<evidence type="ECO:0000313" key="12">
    <source>
        <dbReference type="EMBL" id="KAL3725932.1"/>
    </source>
</evidence>
<keyword evidence="4" id="KW-1017">Isopeptide bond</keyword>
<gene>
    <name evidence="12" type="ORF">ACJRO7_030900</name>
</gene>
<feature type="compositionally biased region" description="Polar residues" evidence="10">
    <location>
        <begin position="10"/>
        <end position="19"/>
    </location>
</feature>
<evidence type="ECO:0000256" key="4">
    <source>
        <dbReference type="ARBA" id="ARBA00022499"/>
    </source>
</evidence>
<dbReference type="InterPro" id="IPR040221">
    <property type="entry name" value="CDCA7/CDA7L"/>
</dbReference>
<dbReference type="InterPro" id="IPR018866">
    <property type="entry name" value="Znf-4CXXC_R1"/>
</dbReference>
<evidence type="ECO:0000256" key="3">
    <source>
        <dbReference type="ARBA" id="ARBA00022490"/>
    </source>
</evidence>
<dbReference type="EMBL" id="JBJKBG010000008">
    <property type="protein sequence ID" value="KAL3725932.1"/>
    <property type="molecule type" value="Genomic_DNA"/>
</dbReference>
<evidence type="ECO:0000256" key="7">
    <source>
        <dbReference type="ARBA" id="ARBA00023015"/>
    </source>
</evidence>
<dbReference type="PANTHER" id="PTHR31169:SF23">
    <property type="entry name" value="OS03G0572250 PROTEIN"/>
    <property type="match status" value="1"/>
</dbReference>
<evidence type="ECO:0000313" key="13">
    <source>
        <dbReference type="Proteomes" id="UP001634007"/>
    </source>
</evidence>
<feature type="compositionally biased region" description="Basic and acidic residues" evidence="10">
    <location>
        <begin position="407"/>
        <end position="430"/>
    </location>
</feature>
<protein>
    <recommendedName>
        <fullName evidence="11">Zinc-finger domain-containing protein</fullName>
    </recommendedName>
</protein>
<dbReference type="Proteomes" id="UP001634007">
    <property type="component" value="Unassembled WGS sequence"/>
</dbReference>
<evidence type="ECO:0000256" key="9">
    <source>
        <dbReference type="ARBA" id="ARBA00023242"/>
    </source>
</evidence>
<comment type="caution">
    <text evidence="12">The sequence shown here is derived from an EMBL/GenBank/DDBJ whole genome shotgun (WGS) entry which is preliminary data.</text>
</comment>
<feature type="region of interest" description="Disordered" evidence="10">
    <location>
        <begin position="57"/>
        <end position="95"/>
    </location>
</feature>
<dbReference type="AlphaFoldDB" id="A0ABD3JKE0"/>
<feature type="region of interest" description="Disordered" evidence="10">
    <location>
        <begin position="377"/>
        <end position="443"/>
    </location>
</feature>
<evidence type="ECO:0000256" key="5">
    <source>
        <dbReference type="ARBA" id="ARBA00022553"/>
    </source>
</evidence>
<comment type="subcellular location">
    <subcellularLocation>
        <location evidence="2">Cytoplasm</location>
    </subcellularLocation>
    <subcellularLocation>
        <location evidence="1">Nucleus</location>
    </subcellularLocation>
</comment>
<feature type="domain" description="Zinc-finger" evidence="11">
    <location>
        <begin position="161"/>
        <end position="257"/>
    </location>
</feature>
<dbReference type="GO" id="GO:0005634">
    <property type="term" value="C:nucleus"/>
    <property type="evidence" value="ECO:0007669"/>
    <property type="project" value="UniProtKB-SubCell"/>
</dbReference>
<evidence type="ECO:0000259" key="11">
    <source>
        <dbReference type="Pfam" id="PF10497"/>
    </source>
</evidence>
<feature type="region of interest" description="Disordered" evidence="10">
    <location>
        <begin position="1"/>
        <end position="26"/>
    </location>
</feature>
<organism evidence="12 13">
    <name type="scientific">Eucalyptus globulus</name>
    <name type="common">Tasmanian blue gum</name>
    <dbReference type="NCBI Taxonomy" id="34317"/>
    <lineage>
        <taxon>Eukaryota</taxon>
        <taxon>Viridiplantae</taxon>
        <taxon>Streptophyta</taxon>
        <taxon>Embryophyta</taxon>
        <taxon>Tracheophyta</taxon>
        <taxon>Spermatophyta</taxon>
        <taxon>Magnoliopsida</taxon>
        <taxon>eudicotyledons</taxon>
        <taxon>Gunneridae</taxon>
        <taxon>Pentapetalae</taxon>
        <taxon>rosids</taxon>
        <taxon>malvids</taxon>
        <taxon>Myrtales</taxon>
        <taxon>Myrtaceae</taxon>
        <taxon>Myrtoideae</taxon>
        <taxon>Eucalypteae</taxon>
        <taxon>Eucalyptus</taxon>
    </lineage>
</organism>
<evidence type="ECO:0000256" key="6">
    <source>
        <dbReference type="ARBA" id="ARBA00022843"/>
    </source>
</evidence>
<dbReference type="GO" id="GO:0005737">
    <property type="term" value="C:cytoplasm"/>
    <property type="evidence" value="ECO:0007669"/>
    <property type="project" value="UniProtKB-SubCell"/>
</dbReference>
<dbReference type="Pfam" id="PF10497">
    <property type="entry name" value="zf-4CXXC_R1"/>
    <property type="match status" value="1"/>
</dbReference>
<evidence type="ECO:0000256" key="8">
    <source>
        <dbReference type="ARBA" id="ARBA00023163"/>
    </source>
</evidence>
<evidence type="ECO:0000256" key="10">
    <source>
        <dbReference type="SAM" id="MobiDB-lite"/>
    </source>
</evidence>
<proteinExistence type="predicted"/>
<name>A0ABD3JKE0_EUCGL</name>
<evidence type="ECO:0000256" key="1">
    <source>
        <dbReference type="ARBA" id="ARBA00004123"/>
    </source>
</evidence>
<keyword evidence="3" id="KW-0963">Cytoplasm</keyword>
<keyword evidence="7" id="KW-0805">Transcription regulation</keyword>
<reference evidence="12 13" key="1">
    <citation type="submission" date="2024-11" db="EMBL/GenBank/DDBJ databases">
        <title>Chromosome-level genome assembly of Eucalyptus globulus Labill. provides insights into its genome evolution.</title>
        <authorList>
            <person name="Li X."/>
        </authorList>
    </citation>
    <scope>NUCLEOTIDE SEQUENCE [LARGE SCALE GENOMIC DNA]</scope>
    <source>
        <strain evidence="12">CL2024</strain>
        <tissue evidence="12">Fresh tender leaves</tissue>
    </source>
</reference>
<keyword evidence="9" id="KW-0539">Nucleus</keyword>
<keyword evidence="8" id="KW-0804">Transcription</keyword>
<evidence type="ECO:0000256" key="2">
    <source>
        <dbReference type="ARBA" id="ARBA00004496"/>
    </source>
</evidence>